<accession>A0A944GU88</accession>
<comment type="caution">
    <text evidence="6">Lacks conserved residue(s) required for the propagation of feature annotation.</text>
</comment>
<evidence type="ECO:0000256" key="6">
    <source>
        <dbReference type="HAMAP-Rule" id="MF_01216"/>
    </source>
</evidence>
<dbReference type="InterPro" id="IPR003680">
    <property type="entry name" value="Flavodoxin_fold"/>
</dbReference>
<dbReference type="EC" id="1.6.5.-" evidence="6"/>
<dbReference type="Pfam" id="PF02525">
    <property type="entry name" value="Flavodoxin_2"/>
    <property type="match status" value="1"/>
</dbReference>
<protein>
    <recommendedName>
        <fullName evidence="6">FMN dependent NADH:quinone oxidoreductase</fullName>
        <ecNumber evidence="6">1.6.5.-</ecNumber>
    </recommendedName>
    <alternativeName>
        <fullName evidence="6">Azo-dye reductase</fullName>
    </alternativeName>
    <alternativeName>
        <fullName evidence="6">FMN-dependent NADH-azo compound oxidoreductase</fullName>
    </alternativeName>
    <alternativeName>
        <fullName evidence="6">FMN-dependent NADH-azoreductase</fullName>
        <ecNumber evidence="6">1.7.1.17</ecNumber>
    </alternativeName>
</protein>
<dbReference type="PANTHER" id="PTHR43741">
    <property type="entry name" value="FMN-DEPENDENT NADH-AZOREDUCTASE 1"/>
    <property type="match status" value="1"/>
</dbReference>
<evidence type="ECO:0000256" key="2">
    <source>
        <dbReference type="ARBA" id="ARBA00022643"/>
    </source>
</evidence>
<feature type="domain" description="Flavodoxin-like fold" evidence="7">
    <location>
        <begin position="3"/>
        <end position="206"/>
    </location>
</feature>
<evidence type="ECO:0000256" key="4">
    <source>
        <dbReference type="ARBA" id="ARBA00023027"/>
    </source>
</evidence>
<feature type="binding site" evidence="6">
    <location>
        <position position="10"/>
    </location>
    <ligand>
        <name>FMN</name>
        <dbReference type="ChEBI" id="CHEBI:58210"/>
    </ligand>
</feature>
<comment type="subunit">
    <text evidence="6">Homodimer.</text>
</comment>
<dbReference type="Gene3D" id="3.40.50.360">
    <property type="match status" value="1"/>
</dbReference>
<feature type="binding site" evidence="6">
    <location>
        <begin position="16"/>
        <end position="18"/>
    </location>
    <ligand>
        <name>FMN</name>
        <dbReference type="ChEBI" id="CHEBI:58210"/>
    </ligand>
</feature>
<keyword evidence="2 6" id="KW-0288">FMN</keyword>
<dbReference type="EC" id="1.7.1.17" evidence="6"/>
<dbReference type="EMBL" id="QTKU01000003">
    <property type="protein sequence ID" value="MBS8261295.1"/>
    <property type="molecule type" value="Genomic_DNA"/>
</dbReference>
<evidence type="ECO:0000313" key="9">
    <source>
        <dbReference type="Proteomes" id="UP000705379"/>
    </source>
</evidence>
<evidence type="ECO:0000259" key="7">
    <source>
        <dbReference type="Pfam" id="PF02525"/>
    </source>
</evidence>
<dbReference type="RefSeq" id="WP_213216711.1">
    <property type="nucleotide sequence ID" value="NZ_QTKU01000003.1"/>
</dbReference>
<name>A0A944GU88_9HYPH</name>
<reference evidence="8" key="2">
    <citation type="journal article" date="2021" name="Microorganisms">
        <title>Bacterial Dimethylsulfoniopropionate Biosynthesis in the East China Sea.</title>
        <authorList>
            <person name="Liu J."/>
            <person name="Zhang Y."/>
            <person name="Liu J."/>
            <person name="Zhong H."/>
            <person name="Williams B.T."/>
            <person name="Zheng Y."/>
            <person name="Curson A.R.J."/>
            <person name="Sun C."/>
            <person name="Sun H."/>
            <person name="Song D."/>
            <person name="Wagner Mackenzie B."/>
            <person name="Bermejo Martinez A."/>
            <person name="Todd J.D."/>
            <person name="Zhang X.H."/>
        </authorList>
    </citation>
    <scope>NUCLEOTIDE SEQUENCE</scope>
    <source>
        <strain evidence="8">AESS21</strain>
    </source>
</reference>
<comment type="catalytic activity">
    <reaction evidence="6">
        <text>2 a quinone + NADH + H(+) = 2 a 1,4-benzosemiquinone + NAD(+)</text>
        <dbReference type="Rhea" id="RHEA:65952"/>
        <dbReference type="ChEBI" id="CHEBI:15378"/>
        <dbReference type="ChEBI" id="CHEBI:57540"/>
        <dbReference type="ChEBI" id="CHEBI:57945"/>
        <dbReference type="ChEBI" id="CHEBI:132124"/>
        <dbReference type="ChEBI" id="CHEBI:134225"/>
    </reaction>
</comment>
<keyword evidence="3 6" id="KW-0560">Oxidoreductase</keyword>
<evidence type="ECO:0000256" key="3">
    <source>
        <dbReference type="ARBA" id="ARBA00023002"/>
    </source>
</evidence>
<comment type="function">
    <text evidence="6">Quinone reductase that provides resistance to thiol-specific stress caused by electrophilic quinones.</text>
</comment>
<dbReference type="GO" id="GO:0016652">
    <property type="term" value="F:oxidoreductase activity, acting on NAD(P)H as acceptor"/>
    <property type="evidence" value="ECO:0007669"/>
    <property type="project" value="UniProtKB-UniRule"/>
</dbReference>
<dbReference type="HAMAP" id="MF_01216">
    <property type="entry name" value="Azoreductase_type1"/>
    <property type="match status" value="1"/>
</dbReference>
<reference evidence="8" key="1">
    <citation type="submission" date="2018-08" db="EMBL/GenBank/DDBJ databases">
        <authorList>
            <person name="Jin W."/>
            <person name="Wang H."/>
            <person name="Yang Y."/>
            <person name="Li M."/>
            <person name="Liu J."/>
        </authorList>
    </citation>
    <scope>NUCLEOTIDE SEQUENCE</scope>
    <source>
        <strain evidence="8">AESS21</strain>
    </source>
</reference>
<gene>
    <name evidence="6" type="primary">azoR</name>
    <name evidence="8" type="ORF">DYI23_13810</name>
</gene>
<dbReference type="SUPFAM" id="SSF52218">
    <property type="entry name" value="Flavoproteins"/>
    <property type="match status" value="1"/>
</dbReference>
<dbReference type="InterPro" id="IPR029039">
    <property type="entry name" value="Flavoprotein-like_sf"/>
</dbReference>
<comment type="cofactor">
    <cofactor evidence="6">
        <name>FMN</name>
        <dbReference type="ChEBI" id="CHEBI:58210"/>
    </cofactor>
    <text evidence="6">Binds 1 FMN per subunit.</text>
</comment>
<comment type="similarity">
    <text evidence="6">Belongs to the azoreductase type 1 family.</text>
</comment>
<dbReference type="InterPro" id="IPR023048">
    <property type="entry name" value="NADH:quinone_OxRdtase_FMN_depd"/>
</dbReference>
<evidence type="ECO:0000256" key="5">
    <source>
        <dbReference type="ARBA" id="ARBA00048542"/>
    </source>
</evidence>
<comment type="catalytic activity">
    <reaction evidence="5">
        <text>N,N-dimethyl-1,4-phenylenediamine + anthranilate + 2 NAD(+) = 2-(4-dimethylaminophenyl)diazenylbenzoate + 2 NADH + 2 H(+)</text>
        <dbReference type="Rhea" id="RHEA:55872"/>
        <dbReference type="ChEBI" id="CHEBI:15378"/>
        <dbReference type="ChEBI" id="CHEBI:15783"/>
        <dbReference type="ChEBI" id="CHEBI:16567"/>
        <dbReference type="ChEBI" id="CHEBI:57540"/>
        <dbReference type="ChEBI" id="CHEBI:57945"/>
        <dbReference type="ChEBI" id="CHEBI:71579"/>
        <dbReference type="EC" id="1.7.1.17"/>
    </reaction>
    <physiologicalReaction direction="right-to-left" evidence="5">
        <dbReference type="Rhea" id="RHEA:55874"/>
    </physiologicalReaction>
</comment>
<keyword evidence="4 6" id="KW-0520">NAD</keyword>
<comment type="function">
    <text evidence="6">Also exhibits azoreductase activity. Catalyzes the reductive cleavage of the azo bond in aromatic azo compounds to the corresponding amines.</text>
</comment>
<organism evidence="8 9">
    <name type="scientific">Roseibium polysiphoniae</name>
    <dbReference type="NCBI Taxonomy" id="2571221"/>
    <lineage>
        <taxon>Bacteria</taxon>
        <taxon>Pseudomonadati</taxon>
        <taxon>Pseudomonadota</taxon>
        <taxon>Alphaproteobacteria</taxon>
        <taxon>Hyphomicrobiales</taxon>
        <taxon>Stappiaceae</taxon>
        <taxon>Roseibium</taxon>
    </lineage>
</organism>
<dbReference type="PANTHER" id="PTHR43741:SF2">
    <property type="entry name" value="FMN-DEPENDENT NADH:QUINONE OXIDOREDUCTASE"/>
    <property type="match status" value="1"/>
</dbReference>
<proteinExistence type="inferred from homology"/>
<evidence type="ECO:0000313" key="8">
    <source>
        <dbReference type="EMBL" id="MBS8261295.1"/>
    </source>
</evidence>
<dbReference type="InterPro" id="IPR050104">
    <property type="entry name" value="FMN-dep_NADH:Q_OxRdtase_AzoR1"/>
</dbReference>
<evidence type="ECO:0000256" key="1">
    <source>
        <dbReference type="ARBA" id="ARBA00022630"/>
    </source>
</evidence>
<dbReference type="AlphaFoldDB" id="A0A944GU88"/>
<keyword evidence="1 6" id="KW-0285">Flavoprotein</keyword>
<dbReference type="Proteomes" id="UP000705379">
    <property type="component" value="Unassembled WGS sequence"/>
</dbReference>
<comment type="caution">
    <text evidence="8">The sequence shown here is derived from an EMBL/GenBank/DDBJ whole genome shotgun (WGS) entry which is preliminary data.</text>
</comment>
<dbReference type="GO" id="GO:0010181">
    <property type="term" value="F:FMN binding"/>
    <property type="evidence" value="ECO:0007669"/>
    <property type="project" value="UniProtKB-UniRule"/>
</dbReference>
<dbReference type="GO" id="GO:0009055">
    <property type="term" value="F:electron transfer activity"/>
    <property type="evidence" value="ECO:0007669"/>
    <property type="project" value="UniProtKB-UniRule"/>
</dbReference>
<dbReference type="GO" id="GO:0016655">
    <property type="term" value="F:oxidoreductase activity, acting on NAD(P)H, quinone or similar compound as acceptor"/>
    <property type="evidence" value="ECO:0007669"/>
    <property type="project" value="InterPro"/>
</dbReference>
<sequence length="218" mass="24107">MTTVLRIDGSTRLQNSLSRELADSFERCLVEAVPDLKILRRDVGQTPPFIICEAWIAAAFAPEDARTADQRKLLALSDTLIEEVTAADCILLSTPMYNYGMPAGLKAWVDQVVRIGKTFTFDLARGDRPLEPILSGKTLILTTACGEFGFETGEPNAAHNHLAPHVRTIGKYLGVEQMHHIAIEYQEFKDQRHAASVSSAHRQARELVERLTGAYTSA</sequence>